<dbReference type="EMBL" id="VDMD01000090">
    <property type="protein sequence ID" value="TRM55865.1"/>
    <property type="molecule type" value="Genomic_DNA"/>
</dbReference>
<proteinExistence type="predicted"/>
<sequence length="92" mass="10438">MRLHIHACVAASYACISTFIACLLVDTRSHSERVDLSICHRFAIQKSTELDLRLLELGVRYLELDVHRDIRSTSVYRAQRAAARASRAPDRA</sequence>
<accession>A0A550BTJ3</accession>
<gene>
    <name evidence="1" type="ORF">BD626DRAFT_276526</name>
</gene>
<reference evidence="1 2" key="1">
    <citation type="journal article" date="2019" name="New Phytol.">
        <title>Comparative genomics reveals unique wood-decay strategies and fruiting body development in the Schizophyllaceae.</title>
        <authorList>
            <person name="Almasi E."/>
            <person name="Sahu N."/>
            <person name="Krizsan K."/>
            <person name="Balint B."/>
            <person name="Kovacs G.M."/>
            <person name="Kiss B."/>
            <person name="Cseklye J."/>
            <person name="Drula E."/>
            <person name="Henrissat B."/>
            <person name="Nagy I."/>
            <person name="Chovatia M."/>
            <person name="Adam C."/>
            <person name="LaButti K."/>
            <person name="Lipzen A."/>
            <person name="Riley R."/>
            <person name="Grigoriev I.V."/>
            <person name="Nagy L.G."/>
        </authorList>
    </citation>
    <scope>NUCLEOTIDE SEQUENCE [LARGE SCALE GENOMIC DNA]</scope>
    <source>
        <strain evidence="1 2">NL-1724</strain>
    </source>
</reference>
<dbReference type="PROSITE" id="PS51257">
    <property type="entry name" value="PROKAR_LIPOPROTEIN"/>
    <property type="match status" value="1"/>
</dbReference>
<organism evidence="1 2">
    <name type="scientific">Schizophyllum amplum</name>
    <dbReference type="NCBI Taxonomy" id="97359"/>
    <lineage>
        <taxon>Eukaryota</taxon>
        <taxon>Fungi</taxon>
        <taxon>Dikarya</taxon>
        <taxon>Basidiomycota</taxon>
        <taxon>Agaricomycotina</taxon>
        <taxon>Agaricomycetes</taxon>
        <taxon>Agaricomycetidae</taxon>
        <taxon>Agaricales</taxon>
        <taxon>Schizophyllaceae</taxon>
        <taxon>Schizophyllum</taxon>
    </lineage>
</organism>
<protein>
    <submittedName>
        <fullName evidence="1">Uncharacterized protein</fullName>
    </submittedName>
</protein>
<name>A0A550BTJ3_9AGAR</name>
<evidence type="ECO:0000313" key="2">
    <source>
        <dbReference type="Proteomes" id="UP000320762"/>
    </source>
</evidence>
<dbReference type="Proteomes" id="UP000320762">
    <property type="component" value="Unassembled WGS sequence"/>
</dbReference>
<comment type="caution">
    <text evidence="1">The sequence shown here is derived from an EMBL/GenBank/DDBJ whole genome shotgun (WGS) entry which is preliminary data.</text>
</comment>
<dbReference type="AlphaFoldDB" id="A0A550BTJ3"/>
<evidence type="ECO:0000313" key="1">
    <source>
        <dbReference type="EMBL" id="TRM55865.1"/>
    </source>
</evidence>
<keyword evidence="2" id="KW-1185">Reference proteome</keyword>